<proteinExistence type="predicted"/>
<dbReference type="InterPro" id="IPR002545">
    <property type="entry name" value="CheW-lke_dom"/>
</dbReference>
<accession>A0A9D1THP0</accession>
<dbReference type="EMBL" id="DXIE01000028">
    <property type="protein sequence ID" value="HIV62038.1"/>
    <property type="molecule type" value="Genomic_DNA"/>
</dbReference>
<organism evidence="2 3">
    <name type="scientific">Candidatus Butyricicoccus avistercoris</name>
    <dbReference type="NCBI Taxonomy" id="2838518"/>
    <lineage>
        <taxon>Bacteria</taxon>
        <taxon>Bacillati</taxon>
        <taxon>Bacillota</taxon>
        <taxon>Clostridia</taxon>
        <taxon>Eubacteriales</taxon>
        <taxon>Butyricicoccaceae</taxon>
        <taxon>Butyricicoccus</taxon>
    </lineage>
</organism>
<dbReference type="InterPro" id="IPR036061">
    <property type="entry name" value="CheW-like_dom_sf"/>
</dbReference>
<sequence>MLFATEEQQAVYNKQQEVEEVATRKYLTFRTDNLLFGIEAEIVMEIITNYSATYVPMVPSYVRGIINLRGQIIPLLDMRQRLNIEPIDTDCIIVIDVGDVRIGILVDAVSQIIDIPIDSILPVPQHNAQKYVSGMCNMPDNSGTMLVLDCPLLLAN</sequence>
<reference evidence="2" key="1">
    <citation type="journal article" date="2021" name="PeerJ">
        <title>Extensive microbial diversity within the chicken gut microbiome revealed by metagenomics and culture.</title>
        <authorList>
            <person name="Gilroy R."/>
            <person name="Ravi A."/>
            <person name="Getino M."/>
            <person name="Pursley I."/>
            <person name="Horton D.L."/>
            <person name="Alikhan N.F."/>
            <person name="Baker D."/>
            <person name="Gharbi K."/>
            <person name="Hall N."/>
            <person name="Watson M."/>
            <person name="Adriaenssens E.M."/>
            <person name="Foster-Nyarko E."/>
            <person name="Jarju S."/>
            <person name="Secka A."/>
            <person name="Antonio M."/>
            <person name="Oren A."/>
            <person name="Chaudhuri R.R."/>
            <person name="La Ragione R."/>
            <person name="Hildebrand F."/>
            <person name="Pallen M.J."/>
        </authorList>
    </citation>
    <scope>NUCLEOTIDE SEQUENCE</scope>
    <source>
        <strain evidence="2">CHK193-4272</strain>
    </source>
</reference>
<dbReference type="PANTHER" id="PTHR22617">
    <property type="entry name" value="CHEMOTAXIS SENSOR HISTIDINE KINASE-RELATED"/>
    <property type="match status" value="1"/>
</dbReference>
<gene>
    <name evidence="2" type="ORF">H9746_04210</name>
</gene>
<dbReference type="GO" id="GO:0006935">
    <property type="term" value="P:chemotaxis"/>
    <property type="evidence" value="ECO:0007669"/>
    <property type="project" value="InterPro"/>
</dbReference>
<dbReference type="SMART" id="SM00260">
    <property type="entry name" value="CheW"/>
    <property type="match status" value="1"/>
</dbReference>
<dbReference type="Pfam" id="PF01584">
    <property type="entry name" value="CheW"/>
    <property type="match status" value="1"/>
</dbReference>
<evidence type="ECO:0000259" key="1">
    <source>
        <dbReference type="PROSITE" id="PS50851"/>
    </source>
</evidence>
<evidence type="ECO:0000313" key="2">
    <source>
        <dbReference type="EMBL" id="HIV62038.1"/>
    </source>
</evidence>
<name>A0A9D1THP0_9FIRM</name>
<protein>
    <submittedName>
        <fullName evidence="2">Chemotaxis protein CheW</fullName>
    </submittedName>
</protein>
<dbReference type="Proteomes" id="UP000886808">
    <property type="component" value="Unassembled WGS sequence"/>
</dbReference>
<dbReference type="InterPro" id="IPR039315">
    <property type="entry name" value="CheW"/>
</dbReference>
<dbReference type="SUPFAM" id="SSF50341">
    <property type="entry name" value="CheW-like"/>
    <property type="match status" value="1"/>
</dbReference>
<dbReference type="PROSITE" id="PS50851">
    <property type="entry name" value="CHEW"/>
    <property type="match status" value="1"/>
</dbReference>
<dbReference type="GO" id="GO:0007165">
    <property type="term" value="P:signal transduction"/>
    <property type="evidence" value="ECO:0007669"/>
    <property type="project" value="InterPro"/>
</dbReference>
<evidence type="ECO:0000313" key="3">
    <source>
        <dbReference type="Proteomes" id="UP000886808"/>
    </source>
</evidence>
<dbReference type="AlphaFoldDB" id="A0A9D1THP0"/>
<dbReference type="PANTHER" id="PTHR22617:SF23">
    <property type="entry name" value="CHEMOTAXIS PROTEIN CHEW"/>
    <property type="match status" value="1"/>
</dbReference>
<reference evidence="2" key="2">
    <citation type="submission" date="2021-04" db="EMBL/GenBank/DDBJ databases">
        <authorList>
            <person name="Gilroy R."/>
        </authorList>
    </citation>
    <scope>NUCLEOTIDE SEQUENCE</scope>
    <source>
        <strain evidence="2">CHK193-4272</strain>
    </source>
</reference>
<dbReference type="Gene3D" id="2.40.50.180">
    <property type="entry name" value="CheA-289, Domain 4"/>
    <property type="match status" value="1"/>
</dbReference>
<feature type="domain" description="CheW-like" evidence="1">
    <location>
        <begin position="23"/>
        <end position="156"/>
    </location>
</feature>
<dbReference type="Gene3D" id="2.30.30.40">
    <property type="entry name" value="SH3 Domains"/>
    <property type="match status" value="1"/>
</dbReference>
<dbReference type="GO" id="GO:0005829">
    <property type="term" value="C:cytosol"/>
    <property type="evidence" value="ECO:0007669"/>
    <property type="project" value="TreeGrafter"/>
</dbReference>
<comment type="caution">
    <text evidence="2">The sequence shown here is derived from an EMBL/GenBank/DDBJ whole genome shotgun (WGS) entry which is preliminary data.</text>
</comment>